<accession>A0ABR9SG36</accession>
<reference evidence="5 6" key="1">
    <citation type="submission" date="2020-10" db="EMBL/GenBank/DDBJ databases">
        <title>Draft genome of Ramlibacter aquaticus LMG 30558.</title>
        <authorList>
            <person name="Props R."/>
        </authorList>
    </citation>
    <scope>NUCLEOTIDE SEQUENCE [LARGE SCALE GENOMIC DNA]</scope>
    <source>
        <strain evidence="5 6">LMG 30558</strain>
    </source>
</reference>
<feature type="chain" id="PRO_5046462767" evidence="3">
    <location>
        <begin position="27"/>
        <end position="377"/>
    </location>
</feature>
<evidence type="ECO:0000313" key="6">
    <source>
        <dbReference type="Proteomes" id="UP000715965"/>
    </source>
</evidence>
<dbReference type="Pfam" id="PF13458">
    <property type="entry name" value="Peripla_BP_6"/>
    <property type="match status" value="1"/>
</dbReference>
<dbReference type="SUPFAM" id="SSF53822">
    <property type="entry name" value="Periplasmic binding protein-like I"/>
    <property type="match status" value="1"/>
</dbReference>
<proteinExistence type="inferred from homology"/>
<dbReference type="EMBL" id="JADDOJ010000044">
    <property type="protein sequence ID" value="MBE7941283.1"/>
    <property type="molecule type" value="Genomic_DNA"/>
</dbReference>
<dbReference type="Proteomes" id="UP000715965">
    <property type="component" value="Unassembled WGS sequence"/>
</dbReference>
<keyword evidence="6" id="KW-1185">Reference proteome</keyword>
<dbReference type="InterPro" id="IPR028082">
    <property type="entry name" value="Peripla_BP_I"/>
</dbReference>
<dbReference type="PROSITE" id="PS51318">
    <property type="entry name" value="TAT"/>
    <property type="match status" value="1"/>
</dbReference>
<dbReference type="Gene3D" id="3.40.50.2300">
    <property type="match status" value="2"/>
</dbReference>
<organism evidence="5 6">
    <name type="scientific">Ramlibacter aquaticus</name>
    <dbReference type="NCBI Taxonomy" id="2780094"/>
    <lineage>
        <taxon>Bacteria</taxon>
        <taxon>Pseudomonadati</taxon>
        <taxon>Pseudomonadota</taxon>
        <taxon>Betaproteobacteria</taxon>
        <taxon>Burkholderiales</taxon>
        <taxon>Comamonadaceae</taxon>
        <taxon>Ramlibacter</taxon>
    </lineage>
</organism>
<evidence type="ECO:0000256" key="1">
    <source>
        <dbReference type="ARBA" id="ARBA00010062"/>
    </source>
</evidence>
<sequence length="377" mass="40330">MTPQSPARRRLLLAAPALAATGWAGAQPGRPPARTLVVGQLFDTAPAQQDVAKDFLVGSRAAWQEINARGGLGGHAVQHLTLEVDSRQPASLQASVRTLRDHPGCLALSGTAGDFAASRVAALLRQEGIALAHAAPWLQAGDDEPDDQTFPIFASRREQVAHAFRSLSVMNVSELGVVYASELEFTAFQEDVTRAARALGLRLQVFRAGGELLALGQKMGNTTPALLLFLGGTPELAQFSQGLERQARQRYLIALGDINLQTLQQMGGGRSTPVIATQPVPVTSASLPVVRAYREALSRFFDEPPTALSLAGYIAARYTFEVLRELRGEPSRAQALAAFQQRGSLDIGGFRVAFDGRRRAGAYVTQSMLTPDGRVIG</sequence>
<comment type="similarity">
    <text evidence="1">Belongs to the leucine-binding protein family.</text>
</comment>
<dbReference type="PANTHER" id="PTHR47235">
    <property type="entry name" value="BLR6548 PROTEIN"/>
    <property type="match status" value="1"/>
</dbReference>
<gene>
    <name evidence="5" type="ORF">IM725_11945</name>
</gene>
<evidence type="ECO:0000313" key="5">
    <source>
        <dbReference type="EMBL" id="MBE7941283.1"/>
    </source>
</evidence>
<dbReference type="PANTHER" id="PTHR47235:SF1">
    <property type="entry name" value="BLR6548 PROTEIN"/>
    <property type="match status" value="1"/>
</dbReference>
<feature type="domain" description="Leucine-binding protein" evidence="4">
    <location>
        <begin position="39"/>
        <end position="355"/>
    </location>
</feature>
<protein>
    <submittedName>
        <fullName evidence="5">ABC transporter substrate-binding protein</fullName>
    </submittedName>
</protein>
<feature type="signal peptide" evidence="3">
    <location>
        <begin position="1"/>
        <end position="26"/>
    </location>
</feature>
<dbReference type="InterPro" id="IPR028081">
    <property type="entry name" value="Leu-bd"/>
</dbReference>
<dbReference type="InterPro" id="IPR006311">
    <property type="entry name" value="TAT_signal"/>
</dbReference>
<evidence type="ECO:0000256" key="2">
    <source>
        <dbReference type="ARBA" id="ARBA00022729"/>
    </source>
</evidence>
<evidence type="ECO:0000259" key="4">
    <source>
        <dbReference type="Pfam" id="PF13458"/>
    </source>
</evidence>
<comment type="caution">
    <text evidence="5">The sequence shown here is derived from an EMBL/GenBank/DDBJ whole genome shotgun (WGS) entry which is preliminary data.</text>
</comment>
<keyword evidence="2 3" id="KW-0732">Signal</keyword>
<dbReference type="RefSeq" id="WP_193780825.1">
    <property type="nucleotide sequence ID" value="NZ_JADDOJ010000044.1"/>
</dbReference>
<name>A0ABR9SG36_9BURK</name>
<evidence type="ECO:0000256" key="3">
    <source>
        <dbReference type="SAM" id="SignalP"/>
    </source>
</evidence>